<protein>
    <submittedName>
        <fullName evidence="11">Cell division protein FtsQ/DivIB</fullName>
    </submittedName>
</protein>
<dbReference type="InterPro" id="IPR005548">
    <property type="entry name" value="Cell_div_FtsQ/DivIB_C"/>
</dbReference>
<feature type="compositionally biased region" description="Low complexity" evidence="8">
    <location>
        <begin position="29"/>
        <end position="40"/>
    </location>
</feature>
<evidence type="ECO:0000313" key="11">
    <source>
        <dbReference type="EMBL" id="MFD1719297.1"/>
    </source>
</evidence>
<name>A0ABW4L7V3_9MICO</name>
<proteinExistence type="predicted"/>
<dbReference type="EMBL" id="JBHUEE010000009">
    <property type="protein sequence ID" value="MFD1719297.1"/>
    <property type="molecule type" value="Genomic_DNA"/>
</dbReference>
<evidence type="ECO:0000256" key="4">
    <source>
        <dbReference type="ARBA" id="ARBA00022692"/>
    </source>
</evidence>
<gene>
    <name evidence="11" type="ORF">ACFSE6_15750</name>
</gene>
<dbReference type="PROSITE" id="PS51779">
    <property type="entry name" value="POTRA"/>
    <property type="match status" value="1"/>
</dbReference>
<dbReference type="Pfam" id="PF03799">
    <property type="entry name" value="FtsQ_DivIB_C"/>
    <property type="match status" value="1"/>
</dbReference>
<comment type="caution">
    <text evidence="11">The sequence shown here is derived from an EMBL/GenBank/DDBJ whole genome shotgun (WGS) entry which is preliminary data.</text>
</comment>
<organism evidence="11 12">
    <name type="scientific">Georgenia deserti</name>
    <dbReference type="NCBI Taxonomy" id="2093781"/>
    <lineage>
        <taxon>Bacteria</taxon>
        <taxon>Bacillati</taxon>
        <taxon>Actinomycetota</taxon>
        <taxon>Actinomycetes</taxon>
        <taxon>Micrococcales</taxon>
        <taxon>Bogoriellaceae</taxon>
        <taxon>Georgenia</taxon>
    </lineage>
</organism>
<keyword evidence="12" id="KW-1185">Reference proteome</keyword>
<keyword evidence="2" id="KW-1003">Cell membrane</keyword>
<evidence type="ECO:0000256" key="3">
    <source>
        <dbReference type="ARBA" id="ARBA00022618"/>
    </source>
</evidence>
<evidence type="ECO:0000256" key="6">
    <source>
        <dbReference type="ARBA" id="ARBA00023136"/>
    </source>
</evidence>
<evidence type="ECO:0000256" key="5">
    <source>
        <dbReference type="ARBA" id="ARBA00022989"/>
    </source>
</evidence>
<reference evidence="12" key="1">
    <citation type="journal article" date="2019" name="Int. J. Syst. Evol. Microbiol.">
        <title>The Global Catalogue of Microorganisms (GCM) 10K type strain sequencing project: providing services to taxonomists for standard genome sequencing and annotation.</title>
        <authorList>
            <consortium name="The Broad Institute Genomics Platform"/>
            <consortium name="The Broad Institute Genome Sequencing Center for Infectious Disease"/>
            <person name="Wu L."/>
            <person name="Ma J."/>
        </authorList>
    </citation>
    <scope>NUCLEOTIDE SEQUENCE [LARGE SCALE GENOMIC DNA]</scope>
    <source>
        <strain evidence="12">JCM 17130</strain>
    </source>
</reference>
<dbReference type="Gene3D" id="3.10.20.310">
    <property type="entry name" value="membrane protein fhac"/>
    <property type="match status" value="1"/>
</dbReference>
<keyword evidence="3 11" id="KW-0132">Cell division</keyword>
<dbReference type="Pfam" id="PF08478">
    <property type="entry name" value="POTRA_1"/>
    <property type="match status" value="1"/>
</dbReference>
<keyword evidence="6 9" id="KW-0472">Membrane</keyword>
<evidence type="ECO:0000256" key="8">
    <source>
        <dbReference type="SAM" id="MobiDB-lite"/>
    </source>
</evidence>
<dbReference type="InterPro" id="IPR013685">
    <property type="entry name" value="POTRA_FtsQ_type"/>
</dbReference>
<sequence>MRPPAAPRRRNRSAEPDRSADRRGEALTRRPAARQAREVVQAEVVEPEPARRREQPRRVVSTGLSARLAEQAQAARRLMLRRVGIAVAVVVLLGGLAWALLASPLLAVEEEAVEVSGMTRIVDRGAVRTALDAEIGTPLLRVDTAAVADRIRGVDGVEDVVVSRSWPRGLSVTVVPREPVAAARDSGRWVLVDDEGVQLATRRRAPDGLPRVELPLEDSGRTGPALDAVLTVLGDLPDDLRDRVSRAGAESPDQITLRLGGGALVRWGNAEENALKAEVLGVLLEEQASEYDVSVPRSPTTSG</sequence>
<keyword evidence="7" id="KW-0131">Cell cycle</keyword>
<comment type="subcellular location">
    <subcellularLocation>
        <location evidence="1">Membrane</location>
    </subcellularLocation>
</comment>
<dbReference type="InterPro" id="IPR050487">
    <property type="entry name" value="FtsQ_DivIB"/>
</dbReference>
<feature type="domain" description="POTRA" evidence="10">
    <location>
        <begin position="108"/>
        <end position="177"/>
    </location>
</feature>
<dbReference type="PANTHER" id="PTHR37820">
    <property type="entry name" value="CELL DIVISION PROTEIN DIVIB"/>
    <property type="match status" value="1"/>
</dbReference>
<feature type="transmembrane region" description="Helical" evidence="9">
    <location>
        <begin position="83"/>
        <end position="101"/>
    </location>
</feature>
<keyword evidence="4 9" id="KW-0812">Transmembrane</keyword>
<evidence type="ECO:0000256" key="2">
    <source>
        <dbReference type="ARBA" id="ARBA00022475"/>
    </source>
</evidence>
<evidence type="ECO:0000313" key="12">
    <source>
        <dbReference type="Proteomes" id="UP001597277"/>
    </source>
</evidence>
<dbReference type="InterPro" id="IPR034746">
    <property type="entry name" value="POTRA"/>
</dbReference>
<feature type="region of interest" description="Disordered" evidence="8">
    <location>
        <begin position="1"/>
        <end position="40"/>
    </location>
</feature>
<accession>A0ABW4L7V3</accession>
<evidence type="ECO:0000256" key="1">
    <source>
        <dbReference type="ARBA" id="ARBA00004370"/>
    </source>
</evidence>
<evidence type="ECO:0000256" key="7">
    <source>
        <dbReference type="ARBA" id="ARBA00023306"/>
    </source>
</evidence>
<dbReference type="Proteomes" id="UP001597277">
    <property type="component" value="Unassembled WGS sequence"/>
</dbReference>
<dbReference type="GO" id="GO:0051301">
    <property type="term" value="P:cell division"/>
    <property type="evidence" value="ECO:0007669"/>
    <property type="project" value="UniProtKB-KW"/>
</dbReference>
<evidence type="ECO:0000259" key="10">
    <source>
        <dbReference type="PROSITE" id="PS51779"/>
    </source>
</evidence>
<feature type="compositionally biased region" description="Basic and acidic residues" evidence="8">
    <location>
        <begin position="12"/>
        <end position="28"/>
    </location>
</feature>
<dbReference type="RefSeq" id="WP_388009309.1">
    <property type="nucleotide sequence ID" value="NZ_JBHUEE010000009.1"/>
</dbReference>
<keyword evidence="5 9" id="KW-1133">Transmembrane helix</keyword>
<dbReference type="PANTHER" id="PTHR37820:SF1">
    <property type="entry name" value="CELL DIVISION PROTEIN FTSQ"/>
    <property type="match status" value="1"/>
</dbReference>
<evidence type="ECO:0000256" key="9">
    <source>
        <dbReference type="SAM" id="Phobius"/>
    </source>
</evidence>